<name>A0A7D5GIK6_9EURY</name>
<accession>A0A7D5GIK6</accession>
<evidence type="ECO:0000313" key="2">
    <source>
        <dbReference type="EMBL" id="QLG49974.1"/>
    </source>
</evidence>
<keyword evidence="3" id="KW-1185">Reference proteome</keyword>
<proteinExistence type="predicted"/>
<feature type="region of interest" description="Disordered" evidence="1">
    <location>
        <begin position="1"/>
        <end position="27"/>
    </location>
</feature>
<reference evidence="2 3" key="1">
    <citation type="submission" date="2020-07" db="EMBL/GenBank/DDBJ databases">
        <authorList>
            <person name="Cui H."/>
        </authorList>
    </citation>
    <scope>NUCLEOTIDE SEQUENCE [LARGE SCALE GENOMIC DNA]</scope>
    <source>
        <strain evidence="2 3">YPL8</strain>
    </source>
</reference>
<dbReference type="RefSeq" id="WP_179262035.1">
    <property type="nucleotide sequence ID" value="NZ_CP058601.1"/>
</dbReference>
<evidence type="ECO:0000256" key="1">
    <source>
        <dbReference type="SAM" id="MobiDB-lite"/>
    </source>
</evidence>
<organism evidence="2 3">
    <name type="scientific">Natrinema halophilum</name>
    <dbReference type="NCBI Taxonomy" id="1699371"/>
    <lineage>
        <taxon>Archaea</taxon>
        <taxon>Methanobacteriati</taxon>
        <taxon>Methanobacteriota</taxon>
        <taxon>Stenosarchaea group</taxon>
        <taxon>Halobacteria</taxon>
        <taxon>Halobacteriales</taxon>
        <taxon>Natrialbaceae</taxon>
        <taxon>Natrinema</taxon>
    </lineage>
</organism>
<dbReference type="KEGG" id="haly:HYG82_14480"/>
<sequence>MTNDSTTGGLTALNGKSAVRFPDDQTNERTSDYLEYRRSYLDVGTIRAPFERQLNDTKPCISTALKLY</sequence>
<dbReference type="AlphaFoldDB" id="A0A7D5GIK6"/>
<dbReference type="Proteomes" id="UP000509241">
    <property type="component" value="Chromosome"/>
</dbReference>
<protein>
    <submittedName>
        <fullName evidence="2">Uncharacterized protein</fullName>
    </submittedName>
</protein>
<evidence type="ECO:0000313" key="3">
    <source>
        <dbReference type="Proteomes" id="UP000509241"/>
    </source>
</evidence>
<gene>
    <name evidence="2" type="ORF">HYG82_14480</name>
</gene>
<dbReference type="GeneID" id="56034521"/>
<dbReference type="EMBL" id="CP058601">
    <property type="protein sequence ID" value="QLG49974.1"/>
    <property type="molecule type" value="Genomic_DNA"/>
</dbReference>